<accession>A0A4Q5LKI7</accession>
<reference evidence="2 3" key="1">
    <citation type="submission" date="2019-02" db="EMBL/GenBank/DDBJ databases">
        <title>Bacterial novel species Mucilaginibacter sp. 17JY9-4 isolated from soil.</title>
        <authorList>
            <person name="Jung H.-Y."/>
        </authorList>
    </citation>
    <scope>NUCLEOTIDE SEQUENCE [LARGE SCALE GENOMIC DNA]</scope>
    <source>
        <strain evidence="2 3">17JY9-4</strain>
    </source>
</reference>
<proteinExistence type="predicted"/>
<evidence type="ECO:0000313" key="2">
    <source>
        <dbReference type="EMBL" id="RYU90116.1"/>
    </source>
</evidence>
<keyword evidence="3" id="KW-1185">Reference proteome</keyword>
<sequence length="173" mass="19785">MMKRYLTLLLVIATFAQTASAQITTKYGDNVSTLDGIIKAFYDVVTVKKGEMPSFERDSLLHIAGAKVGSAGVDKQGKQHFNLMPLKEYHRLSDGYLAKDGFYEKEISRKVQKFGSIYHVWSTYESRLTATSPVFARGINSIELFYDGTRFWLLGWFYDEERKDNPLPAEYLN</sequence>
<name>A0A4Q5LKI7_9SPHI</name>
<feature type="chain" id="PRO_5020912631" description="Nuclear transport factor 2 family protein" evidence="1">
    <location>
        <begin position="22"/>
        <end position="173"/>
    </location>
</feature>
<feature type="signal peptide" evidence="1">
    <location>
        <begin position="1"/>
        <end position="21"/>
    </location>
</feature>
<keyword evidence="1" id="KW-0732">Signal</keyword>
<dbReference type="EMBL" id="SEWG01000004">
    <property type="protein sequence ID" value="RYU90116.1"/>
    <property type="molecule type" value="Genomic_DNA"/>
</dbReference>
<evidence type="ECO:0000313" key="3">
    <source>
        <dbReference type="Proteomes" id="UP000293331"/>
    </source>
</evidence>
<evidence type="ECO:0000256" key="1">
    <source>
        <dbReference type="SAM" id="SignalP"/>
    </source>
</evidence>
<dbReference type="OrthoDB" id="8754772at2"/>
<gene>
    <name evidence="2" type="ORF">EWM62_11275</name>
</gene>
<dbReference type="AlphaFoldDB" id="A0A4Q5LKI7"/>
<evidence type="ECO:0008006" key="4">
    <source>
        <dbReference type="Google" id="ProtNLM"/>
    </source>
</evidence>
<dbReference type="RefSeq" id="WP_129876773.1">
    <property type="nucleotide sequence ID" value="NZ_SEWG01000004.1"/>
</dbReference>
<dbReference type="Proteomes" id="UP000293331">
    <property type="component" value="Unassembled WGS sequence"/>
</dbReference>
<comment type="caution">
    <text evidence="2">The sequence shown here is derived from an EMBL/GenBank/DDBJ whole genome shotgun (WGS) entry which is preliminary data.</text>
</comment>
<protein>
    <recommendedName>
        <fullName evidence="4">Nuclear transport factor 2 family protein</fullName>
    </recommendedName>
</protein>
<organism evidence="2 3">
    <name type="scientific">Mucilaginibacter terrigena</name>
    <dbReference type="NCBI Taxonomy" id="2492395"/>
    <lineage>
        <taxon>Bacteria</taxon>
        <taxon>Pseudomonadati</taxon>
        <taxon>Bacteroidota</taxon>
        <taxon>Sphingobacteriia</taxon>
        <taxon>Sphingobacteriales</taxon>
        <taxon>Sphingobacteriaceae</taxon>
        <taxon>Mucilaginibacter</taxon>
    </lineage>
</organism>